<evidence type="ECO:0000256" key="9">
    <source>
        <dbReference type="ARBA" id="ARBA00023098"/>
    </source>
</evidence>
<dbReference type="GO" id="GO:0016020">
    <property type="term" value="C:membrane"/>
    <property type="evidence" value="ECO:0007669"/>
    <property type="project" value="GOC"/>
</dbReference>
<dbReference type="InterPro" id="IPR050087">
    <property type="entry name" value="AON_synthase_class-II"/>
</dbReference>
<dbReference type="HOGENOM" id="CLU_015846_0_0_1"/>
<keyword evidence="9" id="KW-0443">Lipid metabolism</keyword>
<dbReference type="FunCoup" id="F6V9F0">
    <property type="interactions" value="40"/>
</dbReference>
<dbReference type="Pfam" id="PF00155">
    <property type="entry name" value="Aminotran_1_2"/>
    <property type="match status" value="1"/>
</dbReference>
<feature type="transmembrane region" description="Helical" evidence="19">
    <location>
        <begin position="6"/>
        <end position="23"/>
    </location>
</feature>
<evidence type="ECO:0000256" key="7">
    <source>
        <dbReference type="ARBA" id="ARBA00022898"/>
    </source>
</evidence>
<evidence type="ECO:0000256" key="19">
    <source>
        <dbReference type="SAM" id="Phobius"/>
    </source>
</evidence>
<evidence type="ECO:0000256" key="15">
    <source>
        <dbReference type="ARBA" id="ARBA00047694"/>
    </source>
</evidence>
<reference evidence="21" key="3">
    <citation type="submission" date="2025-08" db="UniProtKB">
        <authorList>
            <consortium name="Ensembl"/>
        </authorList>
    </citation>
    <scope>IDENTIFICATION</scope>
</reference>
<dbReference type="GO" id="GO:0046513">
    <property type="term" value="P:ceramide biosynthetic process"/>
    <property type="evidence" value="ECO:0000318"/>
    <property type="project" value="GO_Central"/>
</dbReference>
<comment type="pathway">
    <text evidence="3">Sphingolipid metabolism.</text>
</comment>
<feature type="domain" description="Aminotransferase class I/classII large" evidence="20">
    <location>
        <begin position="93"/>
        <end position="340"/>
    </location>
</feature>
<dbReference type="GO" id="GO:0005783">
    <property type="term" value="C:endoplasmic reticulum"/>
    <property type="evidence" value="ECO:0000318"/>
    <property type="project" value="GO_Central"/>
</dbReference>
<evidence type="ECO:0000256" key="10">
    <source>
        <dbReference type="ARBA" id="ARBA00023315"/>
    </source>
</evidence>
<evidence type="ECO:0000256" key="14">
    <source>
        <dbReference type="ARBA" id="ARBA00045191"/>
    </source>
</evidence>
<organism evidence="21 22">
    <name type="scientific">Ciona intestinalis</name>
    <name type="common">Transparent sea squirt</name>
    <name type="synonym">Ascidia intestinalis</name>
    <dbReference type="NCBI Taxonomy" id="7719"/>
    <lineage>
        <taxon>Eukaryota</taxon>
        <taxon>Metazoa</taxon>
        <taxon>Chordata</taxon>
        <taxon>Tunicata</taxon>
        <taxon>Ascidiacea</taxon>
        <taxon>Phlebobranchia</taxon>
        <taxon>Cionidae</taxon>
        <taxon>Ciona</taxon>
    </lineage>
</organism>
<evidence type="ECO:0000256" key="5">
    <source>
        <dbReference type="ARBA" id="ARBA00013220"/>
    </source>
</evidence>
<dbReference type="EC" id="2.3.1.50" evidence="5"/>
<dbReference type="InterPro" id="IPR015424">
    <property type="entry name" value="PyrdxlP-dep_Trfase"/>
</dbReference>
<evidence type="ECO:0000256" key="4">
    <source>
        <dbReference type="ARBA" id="ARBA00008392"/>
    </source>
</evidence>
<evidence type="ECO:0000256" key="3">
    <source>
        <dbReference type="ARBA" id="ARBA00004991"/>
    </source>
</evidence>
<keyword evidence="22" id="KW-1185">Reference proteome</keyword>
<keyword evidence="8" id="KW-0746">Sphingolipid metabolism</keyword>
<sequence>FQAPLYHYIVEGLLVVWIIRLLFFKSYKIHDKVPLTTKEKDELIEDWEPEPLVPPLEETRAVSKPYRVVSGQPGKEIVVDGYKCKNFASLNFLGFVENERISKAATECVSKYGVGSCGPRGFYGSFDVHLELEKRIAKFTGTECAIIYSYGFATIASAIPSYSKRGDILYVDEACCFAIQKGVQASRSNVVYFKHNDMEDLESKLRHQEMLDKKDVKKSSVTRKFMVVEGIYMNTGEICDLPRLVDLKYKYKVRLFVEESLSFGVLGQHGRGVTEHYNIPVEKVDMMCGSMEYSLASTGGFCCGREYVIDHQRLTGLGYVFSASLPPLLACAAIEAIDIMEEE</sequence>
<evidence type="ECO:0000256" key="12">
    <source>
        <dbReference type="ARBA" id="ARBA00041765"/>
    </source>
</evidence>
<comment type="function">
    <text evidence="14">Component of the serine palmitoyltransferase multisubunit enzyme (SPT) that catalyzes the initial and rate-limiting step in sphingolipid biosynthesis by condensing L-serine and activated acyl-CoA (most commonly palmitoyl-CoA) to form long-chain bases. The SPT complex is also composed of SPTLC2 or SPTLC3 and SPTSSA or SPTSSB. Within this complex, the heterodimer with SPTLC2 or SPTLC3 forms the catalytic core. The composition of the serine palmitoyltransferase (SPT) complex determines the substrate preference. The SPTLC1-SPTLC2-SPTSSA complex shows a strong preference for C16-CoA substrate, while the SPTLC1-SPTLC3-SPTSSA isozyme uses both C14-CoA and C16-CoA as substrates, with a slight preference for C14-CoA. The SPTLC1-SPTLC2-SPTSSB complex shows a strong preference for C18-CoA substrate, while the SPTLC1-SPTLC3-SPTSSB isozyme displays an ability to use a broader range of acyl-CoAs, without apparent preference. Required for adipocyte cell viability and metabolic homeostasis.</text>
</comment>
<evidence type="ECO:0000256" key="2">
    <source>
        <dbReference type="ARBA" id="ARBA00004760"/>
    </source>
</evidence>
<evidence type="ECO:0000256" key="6">
    <source>
        <dbReference type="ARBA" id="ARBA00022679"/>
    </source>
</evidence>
<comment type="similarity">
    <text evidence="4">Belongs to the class-II pyridoxal-phosphate-dependent aminotransferase family.</text>
</comment>
<dbReference type="GeneTree" id="ENSGT00550000074872"/>
<dbReference type="InterPro" id="IPR015421">
    <property type="entry name" value="PyrdxlP-dep_Trfase_major"/>
</dbReference>
<dbReference type="PANTHER" id="PTHR13693">
    <property type="entry name" value="CLASS II AMINOTRANSFERASE/8-AMINO-7-OXONONANOATE SYNTHASE"/>
    <property type="match status" value="1"/>
</dbReference>
<dbReference type="GO" id="GO:0004758">
    <property type="term" value="F:serine C-palmitoyltransferase activity"/>
    <property type="evidence" value="ECO:0000318"/>
    <property type="project" value="GO_Central"/>
</dbReference>
<evidence type="ECO:0000256" key="16">
    <source>
        <dbReference type="ARBA" id="ARBA00047854"/>
    </source>
</evidence>
<dbReference type="InParanoid" id="F6V9F0"/>
<evidence type="ECO:0000256" key="1">
    <source>
        <dbReference type="ARBA" id="ARBA00001933"/>
    </source>
</evidence>
<dbReference type="OMA" id="LTKYGCG"/>
<evidence type="ECO:0000256" key="11">
    <source>
        <dbReference type="ARBA" id="ARBA00041066"/>
    </source>
</evidence>
<comment type="catalytic activity">
    <reaction evidence="16">
        <text>L-serine + hexadecanoyl-CoA + H(+) = 3-oxosphinganine + CO2 + CoA</text>
        <dbReference type="Rhea" id="RHEA:14761"/>
        <dbReference type="ChEBI" id="CHEBI:15378"/>
        <dbReference type="ChEBI" id="CHEBI:16526"/>
        <dbReference type="ChEBI" id="CHEBI:33384"/>
        <dbReference type="ChEBI" id="CHEBI:57287"/>
        <dbReference type="ChEBI" id="CHEBI:57379"/>
        <dbReference type="ChEBI" id="CHEBI:58299"/>
        <dbReference type="EC" id="2.3.1.50"/>
    </reaction>
    <physiologicalReaction direction="left-to-right" evidence="16">
        <dbReference type="Rhea" id="RHEA:14762"/>
    </physiologicalReaction>
</comment>
<dbReference type="EMBL" id="EAAA01002105">
    <property type="status" value="NOT_ANNOTATED_CDS"/>
    <property type="molecule type" value="Genomic_DNA"/>
</dbReference>
<evidence type="ECO:0000259" key="20">
    <source>
        <dbReference type="Pfam" id="PF00155"/>
    </source>
</evidence>
<keyword evidence="10" id="KW-0012">Acyltransferase</keyword>
<proteinExistence type="inferred from homology"/>
<dbReference type="SUPFAM" id="SSF53383">
    <property type="entry name" value="PLP-dependent transferases"/>
    <property type="match status" value="1"/>
</dbReference>
<evidence type="ECO:0000313" key="21">
    <source>
        <dbReference type="Ensembl" id="ENSCINP00000008506.3"/>
    </source>
</evidence>
<keyword evidence="19" id="KW-0812">Transmembrane</keyword>
<comment type="pathway">
    <text evidence="2">Lipid metabolism; sphingolipid metabolism.</text>
</comment>
<comment type="cofactor">
    <cofactor evidence="1">
        <name>pyridoxal 5'-phosphate</name>
        <dbReference type="ChEBI" id="CHEBI:597326"/>
    </cofactor>
</comment>
<keyword evidence="19" id="KW-0472">Membrane</keyword>
<keyword evidence="7" id="KW-0663">Pyridoxal phosphate</keyword>
<comment type="catalytic activity">
    <reaction evidence="17">
        <text>dodecanoyl-CoA + L-serine + H(+) = 3-oxotetradecasphinganine + CO2 + CoA</text>
        <dbReference type="Rhea" id="RHEA:35679"/>
        <dbReference type="ChEBI" id="CHEBI:15378"/>
        <dbReference type="ChEBI" id="CHEBI:16526"/>
        <dbReference type="ChEBI" id="CHEBI:33384"/>
        <dbReference type="ChEBI" id="CHEBI:57287"/>
        <dbReference type="ChEBI" id="CHEBI:57375"/>
        <dbReference type="ChEBI" id="CHEBI:71008"/>
    </reaction>
    <physiologicalReaction direction="left-to-right" evidence="17">
        <dbReference type="Rhea" id="RHEA:35680"/>
    </physiologicalReaction>
</comment>
<evidence type="ECO:0000313" key="22">
    <source>
        <dbReference type="Proteomes" id="UP000008144"/>
    </source>
</evidence>
<dbReference type="Ensembl" id="ENSCINT00000008506.3">
    <property type="protein sequence ID" value="ENSCINP00000008506.3"/>
    <property type="gene ID" value="ENSCING00000012271.2"/>
</dbReference>
<keyword evidence="6" id="KW-0808">Transferase</keyword>
<evidence type="ECO:0000256" key="17">
    <source>
        <dbReference type="ARBA" id="ARBA00047997"/>
    </source>
</evidence>
<dbReference type="AlphaFoldDB" id="F6V9F0"/>
<name>F6V9F0_CIOIN</name>
<dbReference type="InterPro" id="IPR004839">
    <property type="entry name" value="Aminotransferase_I/II_large"/>
</dbReference>
<reference evidence="21" key="2">
    <citation type="journal article" date="2008" name="Genome Biol.">
        <title>Improved genome assembly and evidence-based global gene model set for the chordate Ciona intestinalis: new insight into intron and operon populations.</title>
        <authorList>
            <person name="Satou Y."/>
            <person name="Mineta K."/>
            <person name="Ogasawara M."/>
            <person name="Sasakura Y."/>
            <person name="Shoguchi E."/>
            <person name="Ueno K."/>
            <person name="Yamada L."/>
            <person name="Matsumoto J."/>
            <person name="Wasserscheid J."/>
            <person name="Dewar K."/>
            <person name="Wiley G.B."/>
            <person name="Macmil S.L."/>
            <person name="Roe B.A."/>
            <person name="Zeller R.W."/>
            <person name="Hastings K.E."/>
            <person name="Lemaire P."/>
            <person name="Lindquist E."/>
            <person name="Endo T."/>
            <person name="Hotta K."/>
            <person name="Inaba K."/>
        </authorList>
    </citation>
    <scope>NUCLEOTIDE SEQUENCE [LARGE SCALE GENOMIC DNA]</scope>
    <source>
        <strain evidence="21">wild type</strain>
    </source>
</reference>
<reference evidence="22" key="1">
    <citation type="journal article" date="2002" name="Science">
        <title>The draft genome of Ciona intestinalis: insights into chordate and vertebrate origins.</title>
        <authorList>
            <person name="Dehal P."/>
            <person name="Satou Y."/>
            <person name="Campbell R.K."/>
            <person name="Chapman J."/>
            <person name="Degnan B."/>
            <person name="De Tomaso A."/>
            <person name="Davidson B."/>
            <person name="Di Gregorio A."/>
            <person name="Gelpke M."/>
            <person name="Goodstein D.M."/>
            <person name="Harafuji N."/>
            <person name="Hastings K.E."/>
            <person name="Ho I."/>
            <person name="Hotta K."/>
            <person name="Huang W."/>
            <person name="Kawashima T."/>
            <person name="Lemaire P."/>
            <person name="Martinez D."/>
            <person name="Meinertzhagen I.A."/>
            <person name="Necula S."/>
            <person name="Nonaka M."/>
            <person name="Putnam N."/>
            <person name="Rash S."/>
            <person name="Saiga H."/>
            <person name="Satake M."/>
            <person name="Terry A."/>
            <person name="Yamada L."/>
            <person name="Wang H.G."/>
            <person name="Awazu S."/>
            <person name="Azumi K."/>
            <person name="Boore J."/>
            <person name="Branno M."/>
            <person name="Chin-Bow S."/>
            <person name="DeSantis R."/>
            <person name="Doyle S."/>
            <person name="Francino P."/>
            <person name="Keys D.N."/>
            <person name="Haga S."/>
            <person name="Hayashi H."/>
            <person name="Hino K."/>
            <person name="Imai K.S."/>
            <person name="Inaba K."/>
            <person name="Kano S."/>
            <person name="Kobayashi K."/>
            <person name="Kobayashi M."/>
            <person name="Lee B.I."/>
            <person name="Makabe K.W."/>
            <person name="Manohar C."/>
            <person name="Matassi G."/>
            <person name="Medina M."/>
            <person name="Mochizuki Y."/>
            <person name="Mount S."/>
            <person name="Morishita T."/>
            <person name="Miura S."/>
            <person name="Nakayama A."/>
            <person name="Nishizaka S."/>
            <person name="Nomoto H."/>
            <person name="Ohta F."/>
            <person name="Oishi K."/>
            <person name="Rigoutsos I."/>
            <person name="Sano M."/>
            <person name="Sasaki A."/>
            <person name="Sasakura Y."/>
            <person name="Shoguchi E."/>
            <person name="Shin-i T."/>
            <person name="Spagnuolo A."/>
            <person name="Stainier D."/>
            <person name="Suzuki M.M."/>
            <person name="Tassy O."/>
            <person name="Takatori N."/>
            <person name="Tokuoka M."/>
            <person name="Yagi K."/>
            <person name="Yoshizaki F."/>
            <person name="Wada S."/>
            <person name="Zhang C."/>
            <person name="Hyatt P.D."/>
            <person name="Larimer F."/>
            <person name="Detter C."/>
            <person name="Doggett N."/>
            <person name="Glavina T."/>
            <person name="Hawkins T."/>
            <person name="Richardson P."/>
            <person name="Lucas S."/>
            <person name="Kohara Y."/>
            <person name="Levine M."/>
            <person name="Satoh N."/>
            <person name="Rokhsar D.S."/>
        </authorList>
    </citation>
    <scope>NUCLEOTIDE SEQUENCE [LARGE SCALE GENOMIC DNA]</scope>
</reference>
<accession>F6V9F0</accession>
<evidence type="ECO:0000256" key="18">
    <source>
        <dbReference type="ARBA" id="ARBA00048253"/>
    </source>
</evidence>
<dbReference type="FunFam" id="3.40.640.10:FF:000049">
    <property type="entry name" value="serine palmitoyltransferase 1 isoform X1"/>
    <property type="match status" value="1"/>
</dbReference>
<reference evidence="21" key="4">
    <citation type="submission" date="2025-09" db="UniProtKB">
        <authorList>
            <consortium name="Ensembl"/>
        </authorList>
    </citation>
    <scope>IDENTIFICATION</scope>
</reference>
<protein>
    <recommendedName>
        <fullName evidence="11">Serine palmitoyltransferase 1</fullName>
        <ecNumber evidence="5">2.3.1.50</ecNumber>
    </recommendedName>
    <alternativeName>
        <fullName evidence="12">Long chain base biosynthesis protein 1</fullName>
    </alternativeName>
    <alternativeName>
        <fullName evidence="13">Serine-palmitoyl-CoA transferase 1</fullName>
    </alternativeName>
</protein>
<comment type="catalytic activity">
    <reaction evidence="18">
        <text>tetradecanoyl-CoA + L-serine + H(+) = 3-oxohexadecasphinganine + CO2 + CoA</text>
        <dbReference type="Rhea" id="RHEA:35675"/>
        <dbReference type="ChEBI" id="CHEBI:15378"/>
        <dbReference type="ChEBI" id="CHEBI:16526"/>
        <dbReference type="ChEBI" id="CHEBI:33384"/>
        <dbReference type="ChEBI" id="CHEBI:57287"/>
        <dbReference type="ChEBI" id="CHEBI:57385"/>
        <dbReference type="ChEBI" id="CHEBI:71007"/>
    </reaction>
    <physiologicalReaction direction="left-to-right" evidence="18">
        <dbReference type="Rhea" id="RHEA:35676"/>
    </physiologicalReaction>
</comment>
<evidence type="ECO:0000256" key="8">
    <source>
        <dbReference type="ARBA" id="ARBA00022919"/>
    </source>
</evidence>
<dbReference type="Gene3D" id="3.40.640.10">
    <property type="entry name" value="Type I PLP-dependent aspartate aminotransferase-like (Major domain)"/>
    <property type="match status" value="1"/>
</dbReference>
<dbReference type="STRING" id="7719.ENSCINP00000008506"/>
<comment type="catalytic activity">
    <reaction evidence="15">
        <text>octadecanoyl-CoA + L-serine + H(+) = 3-oxoeicosasphinganine + CO2 + CoA</text>
        <dbReference type="Rhea" id="RHEA:33683"/>
        <dbReference type="ChEBI" id="CHEBI:15378"/>
        <dbReference type="ChEBI" id="CHEBI:16526"/>
        <dbReference type="ChEBI" id="CHEBI:33384"/>
        <dbReference type="ChEBI" id="CHEBI:57287"/>
        <dbReference type="ChEBI" id="CHEBI:57394"/>
        <dbReference type="ChEBI" id="CHEBI:65073"/>
    </reaction>
    <physiologicalReaction direction="left-to-right" evidence="15">
        <dbReference type="Rhea" id="RHEA:33684"/>
    </physiologicalReaction>
</comment>
<dbReference type="Proteomes" id="UP000008144">
    <property type="component" value="Chromosome 5"/>
</dbReference>
<dbReference type="PANTHER" id="PTHR13693:SF2">
    <property type="entry name" value="SERINE PALMITOYLTRANSFERASE 1"/>
    <property type="match status" value="1"/>
</dbReference>
<dbReference type="GO" id="GO:0046512">
    <property type="term" value="P:sphingosine biosynthetic process"/>
    <property type="evidence" value="ECO:0000318"/>
    <property type="project" value="GO_Central"/>
</dbReference>
<keyword evidence="19" id="KW-1133">Transmembrane helix</keyword>
<dbReference type="GO" id="GO:0030170">
    <property type="term" value="F:pyridoxal phosphate binding"/>
    <property type="evidence" value="ECO:0007669"/>
    <property type="project" value="InterPro"/>
</dbReference>
<evidence type="ECO:0000256" key="13">
    <source>
        <dbReference type="ARBA" id="ARBA00042649"/>
    </source>
</evidence>